<dbReference type="Proteomes" id="UP000018189">
    <property type="component" value="Unassembled WGS sequence"/>
</dbReference>
<sequence length="868" mass="101770">MMKYFTNIQFCPNCFDVVNNHLKHLDINKDILKCDSCGCYFRNNILINNSNGNFLFPQFSEVKLNKIEESYVNWICDDFQGKNIITWPWKSVKFIPILLSQFLFKNSTSKIVVFTNPIYFQSDEFSGSSLPNILNSLYSIKNPKENVDVPIVDVDDVFIKSNVNNSNLNSNFVDSIRLCFNNKFDLVPCFFDVDYCFINSIEDINKDVINNQVFFINESILSSYIIEFIDLISPELIIATDIDALYGNNRFGKGNKIYELFKRDSNLLLFSVDLYQRSTHNIGQENYFLKNWDIIPHTWDYSIVLNKIKDMSIDEHSFCSSCFSDIQRITPIFDIDFIECEVLSDIESTFEKFNEIFPHDKKIMDSLKDLMKTPLYIKGAHKDYRVLKRNVTFEYLFNLIYNIDLDKWKLLMDVFDDVYDFHGTGKNPIAESLVELIKNKNISHDELVVIVHKYDIKGTKLILEDYLGENNILVSNWTDLDDDIKDTSITYAISTIFPQPKYNAFSSQIEKLDIVCSPNNHKRFEVYRKNRFTANGLKPVYLLSEDEKAPELLKNCLKDVEVPQEYYDELNKIHELDFIYNSQNLMFKRFNYSKLRKNDNAILISNSYGQSMFLKFNTIIYILDEDGKPVDFEIKYNNYKNLVNNKIMINEGGYHSIGHIFFKFVIENGQDIILREGKFKWQGFKNLVENMFEWVEILNNISHDEFKRSSKDLDLIKLDLAKELSGLGLTAEREKYIKDVWFDEPQSLETTEGVVNIYEAERPHGKEDIPKIYEWISGTYSQFALTNLGASKCFTASKLLKRIRKNFLKTESSKLGKDLDDLNLEFKQFLNEEKELFIKFQIDSVEKVKIKHDTPSFEIIINPEEYIK</sequence>
<evidence type="ECO:0000313" key="1">
    <source>
        <dbReference type="EMBL" id="CDF28634.1"/>
    </source>
</evidence>
<protein>
    <submittedName>
        <fullName evidence="1">Uncharacterized protein</fullName>
    </submittedName>
</protein>
<accession>R7PU36</accession>
<name>R7PU36_METSM</name>
<proteinExistence type="predicted"/>
<evidence type="ECO:0000313" key="2">
    <source>
        <dbReference type="Proteomes" id="UP000018189"/>
    </source>
</evidence>
<dbReference type="EMBL" id="CBKP010000019">
    <property type="protein sequence ID" value="CDF28634.1"/>
    <property type="molecule type" value="Genomic_DNA"/>
</dbReference>
<comment type="caution">
    <text evidence="1">The sequence shown here is derived from an EMBL/GenBank/DDBJ whole genome shotgun (WGS) entry which is preliminary data.</text>
</comment>
<reference evidence="1" key="1">
    <citation type="submission" date="2012-11" db="EMBL/GenBank/DDBJ databases">
        <title>Dependencies among metagenomic species, viruses, plasmids and units of genetic variation.</title>
        <authorList>
            <person name="Nielsen H.B."/>
            <person name="Almeida M."/>
            <person name="Juncker A.S."/>
            <person name="Rasmussen S."/>
            <person name="Li J."/>
            <person name="Sunagawa S."/>
            <person name="Plichta D."/>
            <person name="Gautier L."/>
            <person name="Le Chatelier E."/>
            <person name="Peletier E."/>
            <person name="Bonde I."/>
            <person name="Nielsen T."/>
            <person name="Manichanh C."/>
            <person name="Arumugam M."/>
            <person name="Batto J."/>
            <person name="Santos M.B.Q.D."/>
            <person name="Blom N."/>
            <person name="Borruel N."/>
            <person name="Burgdorf K.S."/>
            <person name="Boumezbeur F."/>
            <person name="Casellas F."/>
            <person name="Dore J."/>
            <person name="Guarner F."/>
            <person name="Hansen T."/>
            <person name="Hildebrand F."/>
            <person name="Kaas R.S."/>
            <person name="Kennedy S."/>
            <person name="Kristiansen K."/>
            <person name="Kultima J.R."/>
            <person name="Leonard P."/>
            <person name="Levenez F."/>
            <person name="Lund O."/>
            <person name="Moumen B."/>
            <person name="Le Paslier D."/>
            <person name="Pons N."/>
            <person name="Pedersen O."/>
            <person name="Prifti E."/>
            <person name="Qin J."/>
            <person name="Raes J."/>
            <person name="Tap J."/>
            <person name="Tims S."/>
            <person name="Ussery D.W."/>
            <person name="Yamada T."/>
            <person name="MetaHit consortium"/>
            <person name="Renault P."/>
            <person name="Sicheritz-Ponten T."/>
            <person name="Bork P."/>
            <person name="Wang J."/>
            <person name="Brunak S."/>
            <person name="Ehrlich S.D."/>
        </authorList>
    </citation>
    <scope>NUCLEOTIDE SEQUENCE [LARGE SCALE GENOMIC DNA]</scope>
</reference>
<organism evidence="1 2">
    <name type="scientific">Methanobrevibacter smithii CAG:186</name>
    <dbReference type="NCBI Taxonomy" id="1263088"/>
    <lineage>
        <taxon>Archaea</taxon>
        <taxon>Methanobacteriati</taxon>
        <taxon>Methanobacteriota</taxon>
        <taxon>Methanomada group</taxon>
        <taxon>Methanobacteria</taxon>
        <taxon>Methanobacteriales</taxon>
        <taxon>Methanobacteriaceae</taxon>
        <taxon>Methanobrevibacter</taxon>
    </lineage>
</organism>
<dbReference type="AlphaFoldDB" id="R7PU36"/>
<gene>
    <name evidence="1" type="ORF">BN522_00517</name>
</gene>